<dbReference type="Pfam" id="PF20565">
    <property type="entry name" value="DUF6775"/>
    <property type="match status" value="1"/>
</dbReference>
<dbReference type="AlphaFoldDB" id="A0A147K0V1"/>
<reference evidence="1 2" key="1">
    <citation type="journal article" date="2016" name="Nat. Microbiol.">
        <title>Genomic inference of the metabolism of cosmopolitan subsurface Archaea, Hadesarchaea.</title>
        <authorList>
            <person name="Baker B.J."/>
            <person name="Saw J.H."/>
            <person name="Lind A.E."/>
            <person name="Lazar C.S."/>
            <person name="Hinrichs K.-U."/>
            <person name="Teske A.P."/>
            <person name="Ettema T.J."/>
        </authorList>
    </citation>
    <scope>NUCLEOTIDE SEQUENCE [LARGE SCALE GENOMIC DNA]</scope>
</reference>
<accession>A0A147K0V1</accession>
<dbReference type="STRING" id="1776334.APZ16_04060"/>
<dbReference type="EMBL" id="LQMQ01000005">
    <property type="protein sequence ID" value="KUO42475.1"/>
    <property type="molecule type" value="Genomic_DNA"/>
</dbReference>
<gene>
    <name evidence="1" type="ORF">APZ16_04060</name>
</gene>
<proteinExistence type="predicted"/>
<sequence length="237" mass="27386">MSVDIRGPLFTERAGVNTRELARELARARIRDPMRKNSDSEPLPAEINLEQKLLQNPELRILGLFYDGVSLWRLALKLIPEEERNHGHLHIAFTNRLFGTWDEADARYHARVSLYGFPCLISTTGIVEAPAKPKEFYALRQHYLALGVPGAYEELKERFRGRFIDYDDGRLTEVMKGYVMQALFYHLTGHPFCEDRNCRLYNAHWQEEVIAAQLGPKKSEFCEAHARILQELQSSIT</sequence>
<evidence type="ECO:0000313" key="1">
    <source>
        <dbReference type="EMBL" id="KUO42475.1"/>
    </source>
</evidence>
<protein>
    <submittedName>
        <fullName evidence="1">Uncharacterized protein</fullName>
    </submittedName>
</protein>
<evidence type="ECO:0000313" key="2">
    <source>
        <dbReference type="Proteomes" id="UP000074294"/>
    </source>
</evidence>
<organism evidence="1 2">
    <name type="scientific">Hadarchaeum yellowstonense</name>
    <dbReference type="NCBI Taxonomy" id="1776334"/>
    <lineage>
        <taxon>Archaea</taxon>
        <taxon>Methanobacteriati</taxon>
        <taxon>Candidatus Hadarchaeota</taxon>
        <taxon>Candidatus Hadarchaeia</taxon>
        <taxon>Candidatus Hadarchaeales</taxon>
        <taxon>Candidatus Hadarchaeaceae</taxon>
        <taxon>Candidatus Hadarchaeum</taxon>
    </lineage>
</organism>
<dbReference type="Proteomes" id="UP000074294">
    <property type="component" value="Unassembled WGS sequence"/>
</dbReference>
<name>A0A147K0V1_HADYE</name>
<comment type="caution">
    <text evidence="1">The sequence shown here is derived from an EMBL/GenBank/DDBJ whole genome shotgun (WGS) entry which is preliminary data.</text>
</comment>
<dbReference type="InterPro" id="IPR046666">
    <property type="entry name" value="DUF6775"/>
</dbReference>